<feature type="transmembrane region" description="Helical" evidence="1">
    <location>
        <begin position="76"/>
        <end position="92"/>
    </location>
</feature>
<dbReference type="Pfam" id="PF08560">
    <property type="entry name" value="DUF1757"/>
    <property type="match status" value="1"/>
</dbReference>
<feature type="transmembrane region" description="Helical" evidence="1">
    <location>
        <begin position="29"/>
        <end position="55"/>
    </location>
</feature>
<keyword evidence="1" id="KW-0812">Transmembrane</keyword>
<keyword evidence="3" id="KW-1185">Reference proteome</keyword>
<dbReference type="Bgee" id="WBGene00017889">
    <property type="expression patterns" value="Expressed in pharyngeal muscle cell (C elegans) and 4 other cell types or tissues"/>
</dbReference>
<sequence length="155" mass="17076">MSTNWFKNFAGFKQTEFEMLQVPNPEVEFGIHVTIRSMQAGALIGSILGPLTVLLSRQEFNKQKYRDSFVSGGKNGALLGVVIGPALAYFSMRDMSTISLFDKVYRLRFNKDALREDRAAVFSAAVGVISSGSAGLVVGLDLSMLITRLMRGCQW</sequence>
<dbReference type="AlphaFoldDB" id="Q95R11"/>
<accession>Q95R11</accession>
<proteinExistence type="evidence at protein level"/>
<dbReference type="AGR" id="WB:WBGene00017889"/>
<dbReference type="SMR" id="Q95R11"/>
<feature type="transmembrane region" description="Helical" evidence="1">
    <location>
        <begin position="119"/>
        <end position="142"/>
    </location>
</feature>
<dbReference type="STRING" id="6239.F28B3.10.1"/>
<dbReference type="eggNOG" id="ENOG502SV3D">
    <property type="taxonomic scope" value="Eukaryota"/>
</dbReference>
<dbReference type="WormBase" id="F28B3.10">
    <property type="protein sequence ID" value="CE28924"/>
    <property type="gene ID" value="WBGene00017889"/>
</dbReference>
<organism evidence="2 3">
    <name type="scientific">Caenorhabditis elegans</name>
    <dbReference type="NCBI Taxonomy" id="6239"/>
    <lineage>
        <taxon>Eukaryota</taxon>
        <taxon>Metazoa</taxon>
        <taxon>Ecdysozoa</taxon>
        <taxon>Nematoda</taxon>
        <taxon>Chromadorea</taxon>
        <taxon>Rhabditida</taxon>
        <taxon>Rhabditina</taxon>
        <taxon>Rhabditomorpha</taxon>
        <taxon>Rhabditoidea</taxon>
        <taxon>Rhabditidae</taxon>
        <taxon>Peloderinae</taxon>
        <taxon>Caenorhabditis</taxon>
    </lineage>
</organism>
<dbReference type="EMBL" id="BX284601">
    <property type="protein sequence ID" value="CCD69829.1"/>
    <property type="molecule type" value="Genomic_DNA"/>
</dbReference>
<keyword evidence="1" id="KW-0472">Membrane</keyword>
<keyword evidence="5" id="KW-1267">Proteomics identification</keyword>
<dbReference type="OMA" id="GFRQSEF"/>
<dbReference type="FunCoup" id="Q95R11">
    <property type="interactions" value="4"/>
</dbReference>
<dbReference type="PaxDb" id="6239-F28B3.10"/>
<dbReference type="UCSC" id="F28B3.10.1">
    <property type="organism name" value="c. elegans"/>
</dbReference>
<protein>
    <submittedName>
        <fullName evidence="2">Chloride channel protein CLC-d</fullName>
    </submittedName>
</protein>
<reference evidence="2 3" key="1">
    <citation type="journal article" date="1998" name="Science">
        <title>Genome sequence of the nematode C. elegans: a platform for investigating biology.</title>
        <authorList>
            <consortium name="The C. elegans sequencing consortium"/>
            <person name="Sulson J.E."/>
            <person name="Waterston R."/>
        </authorList>
    </citation>
    <scope>NUCLEOTIDE SEQUENCE [LARGE SCALE GENOMIC DNA]</scope>
    <source>
        <strain evidence="2 3">Bristol N2</strain>
    </source>
</reference>
<dbReference type="Proteomes" id="UP000001940">
    <property type="component" value="Chromosome I"/>
</dbReference>
<evidence type="ECO:0000256" key="1">
    <source>
        <dbReference type="SAM" id="Phobius"/>
    </source>
</evidence>
<dbReference type="PANTHER" id="PTHR38636:SF1">
    <property type="entry name" value="CHLORIDE CHANNEL PROTEIN CLC-D"/>
    <property type="match status" value="1"/>
</dbReference>
<dbReference type="InParanoid" id="Q95R11"/>
<evidence type="ECO:0000313" key="3">
    <source>
        <dbReference type="Proteomes" id="UP000001940"/>
    </source>
</evidence>
<name>Q95R11_CAEEL</name>
<dbReference type="HOGENOM" id="CLU_135807_0_0_1"/>
<gene>
    <name evidence="2" type="ORF">CELE_F28B3.10</name>
    <name evidence="2 4" type="ORF">F28B3.10</name>
</gene>
<dbReference type="PeptideAtlas" id="Q95R11"/>
<evidence type="ECO:0000313" key="2">
    <source>
        <dbReference type="EMBL" id="CCD69829.1"/>
    </source>
</evidence>
<dbReference type="PhylomeDB" id="Q95R11"/>
<dbReference type="InterPro" id="IPR013869">
    <property type="entry name" value="DUF1757"/>
</dbReference>
<evidence type="ECO:0007829" key="5">
    <source>
        <dbReference type="PeptideAtlas" id="Q95R11"/>
    </source>
</evidence>
<dbReference type="PANTHER" id="PTHR38636">
    <property type="entry name" value="PROTEIN CBG20488"/>
    <property type="match status" value="1"/>
</dbReference>
<dbReference type="OrthoDB" id="421638at2759"/>
<keyword evidence="1" id="KW-1133">Transmembrane helix</keyword>
<evidence type="ECO:0000313" key="4">
    <source>
        <dbReference type="WormBase" id="F28B3.10"/>
    </source>
</evidence>